<dbReference type="GO" id="GO:0008914">
    <property type="term" value="F:leucyl-tRNA--protein transferase activity"/>
    <property type="evidence" value="ECO:0007669"/>
    <property type="project" value="InterPro"/>
</dbReference>
<sequence>MIELSPELILKAYACGVFPMAECKDNPSVFWVDPDWRGVIPLDEFHLPRRLARTVRSGKFQITVNQAFDRVIRKCAERTAQRLESWINDDIVEVYVELHRLGNAHSVECWNGGELAGGLYGVSL</sequence>
<organism evidence="4">
    <name type="scientific">marine metagenome</name>
    <dbReference type="NCBI Taxonomy" id="408172"/>
    <lineage>
        <taxon>unclassified sequences</taxon>
        <taxon>metagenomes</taxon>
        <taxon>ecological metagenomes</taxon>
    </lineage>
</organism>
<dbReference type="PANTHER" id="PTHR30098:SF2">
    <property type="entry name" value="LEUCYL_PHENYLALANYL-TRNA--PROTEIN TRANSFERASE"/>
    <property type="match status" value="1"/>
</dbReference>
<dbReference type="Pfam" id="PF03588">
    <property type="entry name" value="Leu_Phe_trans"/>
    <property type="match status" value="1"/>
</dbReference>
<accession>A0A382QBT8</accession>
<dbReference type="GO" id="GO:0005737">
    <property type="term" value="C:cytoplasm"/>
    <property type="evidence" value="ECO:0007669"/>
    <property type="project" value="TreeGrafter"/>
</dbReference>
<dbReference type="GO" id="GO:0030163">
    <property type="term" value="P:protein catabolic process"/>
    <property type="evidence" value="ECO:0007669"/>
    <property type="project" value="InterPro"/>
</dbReference>
<dbReference type="EMBL" id="UINC01113055">
    <property type="protein sequence ID" value="SVC82418.1"/>
    <property type="molecule type" value="Genomic_DNA"/>
</dbReference>
<evidence type="ECO:0000313" key="4">
    <source>
        <dbReference type="EMBL" id="SVC82418.1"/>
    </source>
</evidence>
<evidence type="ECO:0008006" key="5">
    <source>
        <dbReference type="Google" id="ProtNLM"/>
    </source>
</evidence>
<feature type="non-terminal residue" evidence="4">
    <location>
        <position position="1"/>
    </location>
</feature>
<evidence type="ECO:0000256" key="3">
    <source>
        <dbReference type="ARBA" id="ARBA00023315"/>
    </source>
</evidence>
<feature type="non-terminal residue" evidence="4">
    <location>
        <position position="124"/>
    </location>
</feature>
<dbReference type="InterPro" id="IPR016181">
    <property type="entry name" value="Acyl_CoA_acyltransferase"/>
</dbReference>
<protein>
    <recommendedName>
        <fullName evidence="5">Leucyl/phenylalanyl-tRNA--protein transferase</fullName>
    </recommendedName>
</protein>
<evidence type="ECO:0000256" key="1">
    <source>
        <dbReference type="ARBA" id="ARBA00022490"/>
    </source>
</evidence>
<keyword evidence="1" id="KW-0963">Cytoplasm</keyword>
<evidence type="ECO:0000256" key="2">
    <source>
        <dbReference type="ARBA" id="ARBA00022679"/>
    </source>
</evidence>
<keyword evidence="3" id="KW-0012">Acyltransferase</keyword>
<proteinExistence type="predicted"/>
<dbReference type="InterPro" id="IPR004616">
    <property type="entry name" value="Leu/Phe-tRNA_Trfase"/>
</dbReference>
<gene>
    <name evidence="4" type="ORF">METZ01_LOCUS335272</name>
</gene>
<keyword evidence="2" id="KW-0808">Transferase</keyword>
<dbReference type="SUPFAM" id="SSF55729">
    <property type="entry name" value="Acyl-CoA N-acyltransferases (Nat)"/>
    <property type="match status" value="1"/>
</dbReference>
<dbReference type="Gene3D" id="3.40.630.70">
    <property type="entry name" value="Leucyl/phenylalanyl-tRNA-protein transferase, C-terminal domain"/>
    <property type="match status" value="1"/>
</dbReference>
<dbReference type="PANTHER" id="PTHR30098">
    <property type="entry name" value="LEUCYL/PHENYLALANYL-TRNA--PROTEIN TRANSFERASE"/>
    <property type="match status" value="1"/>
</dbReference>
<dbReference type="InterPro" id="IPR042203">
    <property type="entry name" value="Leu/Phe-tRNA_Trfase_C"/>
</dbReference>
<reference evidence="4" key="1">
    <citation type="submission" date="2018-05" db="EMBL/GenBank/DDBJ databases">
        <authorList>
            <person name="Lanie J.A."/>
            <person name="Ng W.-L."/>
            <person name="Kazmierczak K.M."/>
            <person name="Andrzejewski T.M."/>
            <person name="Davidsen T.M."/>
            <person name="Wayne K.J."/>
            <person name="Tettelin H."/>
            <person name="Glass J.I."/>
            <person name="Rusch D."/>
            <person name="Podicherti R."/>
            <person name="Tsui H.-C.T."/>
            <person name="Winkler M.E."/>
        </authorList>
    </citation>
    <scope>NUCLEOTIDE SEQUENCE</scope>
</reference>
<dbReference type="AlphaFoldDB" id="A0A382QBT8"/>
<name>A0A382QBT8_9ZZZZ</name>